<dbReference type="Pfam" id="PF12804">
    <property type="entry name" value="NTP_transf_3"/>
    <property type="match status" value="1"/>
</dbReference>
<evidence type="ECO:0000313" key="2">
    <source>
        <dbReference type="EMBL" id="SVA00695.1"/>
    </source>
</evidence>
<dbReference type="SUPFAM" id="SSF53448">
    <property type="entry name" value="Nucleotide-diphospho-sugar transferases"/>
    <property type="match status" value="1"/>
</dbReference>
<gene>
    <name evidence="2" type="ORF">METZ01_LOCUS53549</name>
</gene>
<proteinExistence type="predicted"/>
<evidence type="ECO:0000259" key="1">
    <source>
        <dbReference type="Pfam" id="PF12804"/>
    </source>
</evidence>
<feature type="domain" description="MobA-like NTP transferase" evidence="1">
    <location>
        <begin position="1"/>
        <end position="120"/>
    </location>
</feature>
<name>A0A381S9C4_9ZZZZ</name>
<accession>A0A381S9C4</accession>
<sequence length="268" mass="28174">MAGGLGSRFGGDKQLVDVGPNGETFLDYAIRDALAAGIGSVVVVARTDLDALLRDHLARQHGPDLPLTIVHQDTHGPDRRKPWGTGHAVLSAASACPGPVVVLNADDHYGPTGVRRTVEALLAGGGSRGVILAFELGRTLSSSGSVSRGVCRIAGDVLVELVETHGIRREHGRIVADDPSGQLPDDAPVSMNLWGLPEAAIARLPGQWAAFHAVHSDDPSAEFLLPEALDQQRAEGLLPIDVVGTEEPWIGITSREDLETARTALAET</sequence>
<organism evidence="2">
    <name type="scientific">marine metagenome</name>
    <dbReference type="NCBI Taxonomy" id="408172"/>
    <lineage>
        <taxon>unclassified sequences</taxon>
        <taxon>metagenomes</taxon>
        <taxon>ecological metagenomes</taxon>
    </lineage>
</organism>
<reference evidence="2" key="1">
    <citation type="submission" date="2018-05" db="EMBL/GenBank/DDBJ databases">
        <authorList>
            <person name="Lanie J.A."/>
            <person name="Ng W.-L."/>
            <person name="Kazmierczak K.M."/>
            <person name="Andrzejewski T.M."/>
            <person name="Davidsen T.M."/>
            <person name="Wayne K.J."/>
            <person name="Tettelin H."/>
            <person name="Glass J.I."/>
            <person name="Rusch D."/>
            <person name="Podicherti R."/>
            <person name="Tsui H.-C.T."/>
            <person name="Winkler M.E."/>
        </authorList>
    </citation>
    <scope>NUCLEOTIDE SEQUENCE</scope>
</reference>
<dbReference type="GO" id="GO:0016779">
    <property type="term" value="F:nucleotidyltransferase activity"/>
    <property type="evidence" value="ECO:0007669"/>
    <property type="project" value="UniProtKB-ARBA"/>
</dbReference>
<dbReference type="EMBL" id="UINC01002827">
    <property type="protein sequence ID" value="SVA00695.1"/>
    <property type="molecule type" value="Genomic_DNA"/>
</dbReference>
<dbReference type="InterPro" id="IPR029044">
    <property type="entry name" value="Nucleotide-diphossugar_trans"/>
</dbReference>
<dbReference type="InterPro" id="IPR025877">
    <property type="entry name" value="MobA-like_NTP_Trfase"/>
</dbReference>
<dbReference type="AlphaFoldDB" id="A0A381S9C4"/>
<protein>
    <recommendedName>
        <fullName evidence="1">MobA-like NTP transferase domain-containing protein</fullName>
    </recommendedName>
</protein>
<dbReference type="Gene3D" id="3.90.550.10">
    <property type="entry name" value="Spore Coat Polysaccharide Biosynthesis Protein SpsA, Chain A"/>
    <property type="match status" value="1"/>
</dbReference>